<dbReference type="GO" id="GO:0046872">
    <property type="term" value="F:metal ion binding"/>
    <property type="evidence" value="ECO:0007669"/>
    <property type="project" value="UniProtKB-KW"/>
</dbReference>
<dbReference type="Proteomes" id="UP000036520">
    <property type="component" value="Chromosome"/>
</dbReference>
<accession>A0A0H4PJ64</accession>
<keyword evidence="4" id="KW-0408">Iron</keyword>
<evidence type="ECO:0000313" key="6">
    <source>
        <dbReference type="EMBL" id="AKP53070.1"/>
    </source>
</evidence>
<dbReference type="STRING" id="320787.CA2015_3693"/>
<dbReference type="EMBL" id="CP012040">
    <property type="protein sequence ID" value="AKP53070.1"/>
    <property type="molecule type" value="Genomic_DNA"/>
</dbReference>
<dbReference type="PROSITE" id="PS51257">
    <property type="entry name" value="PROKAR_LIPOPROTEIN"/>
    <property type="match status" value="1"/>
</dbReference>
<evidence type="ECO:0000313" key="7">
    <source>
        <dbReference type="Proteomes" id="UP000036520"/>
    </source>
</evidence>
<evidence type="ECO:0000256" key="4">
    <source>
        <dbReference type="ARBA" id="ARBA00023004"/>
    </source>
</evidence>
<dbReference type="OrthoDB" id="668499at2"/>
<dbReference type="KEGG" id="camu:CA2015_3693"/>
<dbReference type="SUPFAM" id="SSF51905">
    <property type="entry name" value="FAD/NAD(P)-binding domain"/>
    <property type="match status" value="1"/>
</dbReference>
<keyword evidence="7" id="KW-1185">Reference proteome</keyword>
<evidence type="ECO:0000256" key="3">
    <source>
        <dbReference type="ARBA" id="ARBA00023002"/>
    </source>
</evidence>
<dbReference type="Pfam" id="PF12831">
    <property type="entry name" value="FAD_oxidored"/>
    <property type="match status" value="1"/>
</dbReference>
<evidence type="ECO:0000256" key="1">
    <source>
        <dbReference type="ARBA" id="ARBA00022485"/>
    </source>
</evidence>
<dbReference type="InterPro" id="IPR036188">
    <property type="entry name" value="FAD/NAD-bd_sf"/>
</dbReference>
<sequence>MDRRNFIRLSSLGTLITGSGIAASCVYKNANSEGENFADIAVIGGTPAGIMAAIAAARMGSKVILTEYHSHLGGMTTSGLGKSDIENKEAIAGLFKEFTEKVLQYYTGKYGENSKEVLLCKEGYYYEPSVAELVFNQMIAEEKNIKVLFNYQIEEAEMKSEKISRLRFKDRTSGDTRFLKAEVFVDATYEGDVFALAGAVYRLGREGKEEFNEAHAGHIFFDFNEKAFLEGGSGEEDSRLPAYTYRLCMTDDPANSYVLTEPPHGYDRNNYVEYFNDLKDGRLSAPKVFKEGHGYYSDHFDTMVRVFSFTEIPNRKYDVNINPRPLGFPFVGENYAYPETDWAARERIFKRHRELTLGLIYFVQNDPEIPEEHRNLAMKYHLPKDEFTDNEHFPWQLYIREARRLKGMYTLTENDVTLREDAQRTTVFEDTIITGEFPIDSFPVSKVPSKDNKVLEGYIGMYEISPYQIPYRILVPEKVLGLIVPVAASTTHVAYSTVRMEPLWMGIGQVAGIAAHMSRELQVEIKDVPVLELQNILIKNHQILTYFKDIDRADKAFDAVQFWGTKGFFDSYLARTQEHLSTEDCKLWLGIFEEITNNPEITIDAELNNNGQVVSISVLQKTLQTMNKSDGKNLQPESWLYEKRALKSNVLRGEACMAMYQLYQETELAKDKNT</sequence>
<protein>
    <submittedName>
        <fullName evidence="6">Putative membrane protein</fullName>
    </submittedName>
</protein>
<organism evidence="6 7">
    <name type="scientific">Cyclobacterium amurskyense</name>
    <dbReference type="NCBI Taxonomy" id="320787"/>
    <lineage>
        <taxon>Bacteria</taxon>
        <taxon>Pseudomonadati</taxon>
        <taxon>Bacteroidota</taxon>
        <taxon>Cytophagia</taxon>
        <taxon>Cytophagales</taxon>
        <taxon>Cyclobacteriaceae</taxon>
        <taxon>Cyclobacterium</taxon>
    </lineage>
</organism>
<dbReference type="PANTHER" id="PTHR43498:SF1">
    <property type="entry name" value="COB--COM HETERODISULFIDE REDUCTASE IRON-SULFUR SUBUNIT A"/>
    <property type="match status" value="1"/>
</dbReference>
<gene>
    <name evidence="6" type="ORF">CA2015_3693</name>
</gene>
<keyword evidence="1" id="KW-0004">4Fe-4S</keyword>
<evidence type="ECO:0000256" key="5">
    <source>
        <dbReference type="ARBA" id="ARBA00023014"/>
    </source>
</evidence>
<proteinExistence type="predicted"/>
<dbReference type="GO" id="GO:0016491">
    <property type="term" value="F:oxidoreductase activity"/>
    <property type="evidence" value="ECO:0007669"/>
    <property type="project" value="UniProtKB-KW"/>
</dbReference>
<dbReference type="InterPro" id="IPR039650">
    <property type="entry name" value="HdrA-like"/>
</dbReference>
<keyword evidence="2" id="KW-0479">Metal-binding</keyword>
<evidence type="ECO:0000256" key="2">
    <source>
        <dbReference type="ARBA" id="ARBA00022723"/>
    </source>
</evidence>
<reference evidence="6 7" key="1">
    <citation type="submission" date="2015-07" db="EMBL/GenBank/DDBJ databases">
        <authorList>
            <person name="Kim K.M."/>
        </authorList>
    </citation>
    <scope>NUCLEOTIDE SEQUENCE [LARGE SCALE GENOMIC DNA]</scope>
    <source>
        <strain evidence="6 7">KCTC 12363</strain>
    </source>
</reference>
<dbReference type="PANTHER" id="PTHR43498">
    <property type="entry name" value="FERREDOXIN:COB-COM HETERODISULFIDE REDUCTASE SUBUNIT A"/>
    <property type="match status" value="1"/>
</dbReference>
<name>A0A0H4PJ64_9BACT</name>
<dbReference type="PATRIC" id="fig|320787.5.peg.4045"/>
<dbReference type="RefSeq" id="WP_048643215.1">
    <property type="nucleotide sequence ID" value="NZ_CP012040.1"/>
</dbReference>
<dbReference type="Gene3D" id="3.50.50.60">
    <property type="entry name" value="FAD/NAD(P)-binding domain"/>
    <property type="match status" value="1"/>
</dbReference>
<keyword evidence="3" id="KW-0560">Oxidoreductase</keyword>
<dbReference type="GO" id="GO:0051539">
    <property type="term" value="F:4 iron, 4 sulfur cluster binding"/>
    <property type="evidence" value="ECO:0007669"/>
    <property type="project" value="UniProtKB-KW"/>
</dbReference>
<keyword evidence="5" id="KW-0411">Iron-sulfur</keyword>
<dbReference type="AlphaFoldDB" id="A0A0H4PJ64"/>